<dbReference type="AlphaFoldDB" id="A0A380FAT2"/>
<dbReference type="GO" id="GO:0008897">
    <property type="term" value="F:holo-[acyl-carrier-protein] synthase activity"/>
    <property type="evidence" value="ECO:0007669"/>
    <property type="project" value="InterPro"/>
</dbReference>
<dbReference type="SUPFAM" id="SSF56214">
    <property type="entry name" value="4'-phosphopantetheinyl transferase"/>
    <property type="match status" value="1"/>
</dbReference>
<evidence type="ECO:0000313" key="1">
    <source>
        <dbReference type="EMBL" id="SUM31307.1"/>
    </source>
</evidence>
<evidence type="ECO:0008006" key="3">
    <source>
        <dbReference type="Google" id="ProtNLM"/>
    </source>
</evidence>
<dbReference type="GO" id="GO:0000287">
    <property type="term" value="F:magnesium ion binding"/>
    <property type="evidence" value="ECO:0007669"/>
    <property type="project" value="InterPro"/>
</dbReference>
<proteinExistence type="predicted"/>
<gene>
    <name evidence="1" type="ORF">NCTC12195_00714</name>
</gene>
<accession>A0A380FAT2</accession>
<name>A0A380FAT2_STAGA</name>
<sequence length="67" mass="7698">MIQFIKINDVMLNTQNCLSVFCVKAATGHEIDDIAFKTGDYGKPLLYRPYNKHLNISHTDGFFGLYR</sequence>
<protein>
    <recommendedName>
        <fullName evidence="3">4'-phosphopantetheinyl transferase</fullName>
    </recommendedName>
</protein>
<evidence type="ECO:0000313" key="2">
    <source>
        <dbReference type="Proteomes" id="UP000255277"/>
    </source>
</evidence>
<dbReference type="EMBL" id="UHDK01000001">
    <property type="protein sequence ID" value="SUM31307.1"/>
    <property type="molecule type" value="Genomic_DNA"/>
</dbReference>
<dbReference type="Gene3D" id="3.90.470.20">
    <property type="entry name" value="4'-phosphopantetheinyl transferase domain"/>
    <property type="match status" value="1"/>
</dbReference>
<dbReference type="InterPro" id="IPR037143">
    <property type="entry name" value="4-PPantetheinyl_Trfase_dom_sf"/>
</dbReference>
<reference evidence="1 2" key="1">
    <citation type="submission" date="2018-06" db="EMBL/GenBank/DDBJ databases">
        <authorList>
            <consortium name="Pathogen Informatics"/>
            <person name="Doyle S."/>
        </authorList>
    </citation>
    <scope>NUCLEOTIDE SEQUENCE [LARGE SCALE GENOMIC DNA]</scope>
    <source>
        <strain evidence="1 2">NCTC12195</strain>
    </source>
</reference>
<dbReference type="Proteomes" id="UP000255277">
    <property type="component" value="Unassembled WGS sequence"/>
</dbReference>
<organism evidence="1 2">
    <name type="scientific">Staphylococcus gallinarum</name>
    <dbReference type="NCBI Taxonomy" id="1293"/>
    <lineage>
        <taxon>Bacteria</taxon>
        <taxon>Bacillati</taxon>
        <taxon>Bacillota</taxon>
        <taxon>Bacilli</taxon>
        <taxon>Bacillales</taxon>
        <taxon>Staphylococcaceae</taxon>
        <taxon>Staphylococcus</taxon>
    </lineage>
</organism>